<dbReference type="EMBL" id="JAYMYQ010000011">
    <property type="protein sequence ID" value="KAK7306441.1"/>
    <property type="molecule type" value="Genomic_DNA"/>
</dbReference>
<accession>A0AAN9PQB1</accession>
<name>A0AAN9PQB1_CANGL</name>
<dbReference type="AlphaFoldDB" id="A0AAN9PQB1"/>
<keyword evidence="2" id="KW-1185">Reference proteome</keyword>
<evidence type="ECO:0000313" key="1">
    <source>
        <dbReference type="EMBL" id="KAK7306441.1"/>
    </source>
</evidence>
<comment type="caution">
    <text evidence="1">The sequence shown here is derived from an EMBL/GenBank/DDBJ whole genome shotgun (WGS) entry which is preliminary data.</text>
</comment>
<gene>
    <name evidence="1" type="ORF">VNO77_44381</name>
</gene>
<protein>
    <submittedName>
        <fullName evidence="1">Uncharacterized protein</fullName>
    </submittedName>
</protein>
<reference evidence="1 2" key="1">
    <citation type="submission" date="2024-01" db="EMBL/GenBank/DDBJ databases">
        <title>The genomes of 5 underutilized Papilionoideae crops provide insights into root nodulation and disease resistanc.</title>
        <authorList>
            <person name="Jiang F."/>
        </authorList>
    </citation>
    <scope>NUCLEOTIDE SEQUENCE [LARGE SCALE GENOMIC DNA]</scope>
    <source>
        <strain evidence="1">LVBAO_FW01</strain>
        <tissue evidence="1">Leaves</tissue>
    </source>
</reference>
<dbReference type="Proteomes" id="UP001367508">
    <property type="component" value="Unassembled WGS sequence"/>
</dbReference>
<evidence type="ECO:0000313" key="2">
    <source>
        <dbReference type="Proteomes" id="UP001367508"/>
    </source>
</evidence>
<proteinExistence type="predicted"/>
<organism evidence="1 2">
    <name type="scientific">Canavalia gladiata</name>
    <name type="common">Sword bean</name>
    <name type="synonym">Dolichos gladiatus</name>
    <dbReference type="NCBI Taxonomy" id="3824"/>
    <lineage>
        <taxon>Eukaryota</taxon>
        <taxon>Viridiplantae</taxon>
        <taxon>Streptophyta</taxon>
        <taxon>Embryophyta</taxon>
        <taxon>Tracheophyta</taxon>
        <taxon>Spermatophyta</taxon>
        <taxon>Magnoliopsida</taxon>
        <taxon>eudicotyledons</taxon>
        <taxon>Gunneridae</taxon>
        <taxon>Pentapetalae</taxon>
        <taxon>rosids</taxon>
        <taxon>fabids</taxon>
        <taxon>Fabales</taxon>
        <taxon>Fabaceae</taxon>
        <taxon>Papilionoideae</taxon>
        <taxon>50 kb inversion clade</taxon>
        <taxon>NPAAA clade</taxon>
        <taxon>indigoferoid/millettioid clade</taxon>
        <taxon>Phaseoleae</taxon>
        <taxon>Canavalia</taxon>
    </lineage>
</organism>
<sequence length="141" mass="16172">MEENPAYCVHNGLVPVFMDQNNQVQLYDGVQPQPGVTLVLILRLNKSQYKDLWHYSCMPLAGTPQLFHKNQATIDENDDLAKYQLRENDLCVELKTNIPSSIDIISMVEAYTVIDEYLFSNSYKRANSGRDSSKNRRILSD</sequence>